<name>A0AAD5R9I8_PARTN</name>
<keyword evidence="1" id="KW-0472">Membrane</keyword>
<dbReference type="EMBL" id="JAHQIW010007058">
    <property type="protein sequence ID" value="KAJ1371906.1"/>
    <property type="molecule type" value="Genomic_DNA"/>
</dbReference>
<dbReference type="Proteomes" id="UP001196413">
    <property type="component" value="Unassembled WGS sequence"/>
</dbReference>
<feature type="transmembrane region" description="Helical" evidence="1">
    <location>
        <begin position="28"/>
        <end position="51"/>
    </location>
</feature>
<accession>A0AAD5R9I8</accession>
<gene>
    <name evidence="2" type="ORF">KIN20_033942</name>
</gene>
<keyword evidence="1" id="KW-0812">Transmembrane</keyword>
<evidence type="ECO:0000256" key="1">
    <source>
        <dbReference type="SAM" id="Phobius"/>
    </source>
</evidence>
<keyword evidence="1" id="KW-1133">Transmembrane helix</keyword>
<organism evidence="2 3">
    <name type="scientific">Parelaphostrongylus tenuis</name>
    <name type="common">Meningeal worm</name>
    <dbReference type="NCBI Taxonomy" id="148309"/>
    <lineage>
        <taxon>Eukaryota</taxon>
        <taxon>Metazoa</taxon>
        <taxon>Ecdysozoa</taxon>
        <taxon>Nematoda</taxon>
        <taxon>Chromadorea</taxon>
        <taxon>Rhabditida</taxon>
        <taxon>Rhabditina</taxon>
        <taxon>Rhabditomorpha</taxon>
        <taxon>Strongyloidea</taxon>
        <taxon>Metastrongylidae</taxon>
        <taxon>Parelaphostrongylus</taxon>
    </lineage>
</organism>
<evidence type="ECO:0000313" key="3">
    <source>
        <dbReference type="Proteomes" id="UP001196413"/>
    </source>
</evidence>
<reference evidence="2" key="1">
    <citation type="submission" date="2021-06" db="EMBL/GenBank/DDBJ databases">
        <title>Parelaphostrongylus tenuis whole genome reference sequence.</title>
        <authorList>
            <person name="Garwood T.J."/>
            <person name="Larsen P.A."/>
            <person name="Fountain-Jones N.M."/>
            <person name="Garbe J.R."/>
            <person name="Macchietto M.G."/>
            <person name="Kania S.A."/>
            <person name="Gerhold R.W."/>
            <person name="Richards J.E."/>
            <person name="Wolf T.M."/>
        </authorList>
    </citation>
    <scope>NUCLEOTIDE SEQUENCE</scope>
    <source>
        <strain evidence="2">MNPRO001-30</strain>
        <tissue evidence="2">Meninges</tissue>
    </source>
</reference>
<sequence length="76" mass="8462">MLSTRNAYVPPSNAVDTARVMATSSETFFIVLAVVLCSILFCFTIGIFMILRCCECHDFYFDELPSIVVEVKIDSG</sequence>
<comment type="caution">
    <text evidence="2">The sequence shown here is derived from an EMBL/GenBank/DDBJ whole genome shotgun (WGS) entry which is preliminary data.</text>
</comment>
<protein>
    <submittedName>
        <fullName evidence="2">Uncharacterized protein</fullName>
    </submittedName>
</protein>
<keyword evidence="3" id="KW-1185">Reference proteome</keyword>
<proteinExistence type="predicted"/>
<dbReference type="AlphaFoldDB" id="A0AAD5R9I8"/>
<evidence type="ECO:0000313" key="2">
    <source>
        <dbReference type="EMBL" id="KAJ1371906.1"/>
    </source>
</evidence>